<protein>
    <recommendedName>
        <fullName evidence="4">DUF2029 domain-containing protein</fullName>
    </recommendedName>
</protein>
<proteinExistence type="predicted"/>
<name>A0A7X5UWU4_9SPHN</name>
<keyword evidence="1" id="KW-1133">Transmembrane helix</keyword>
<dbReference type="RefSeq" id="WP_167298142.1">
    <property type="nucleotide sequence ID" value="NZ_JAASQV010000001.1"/>
</dbReference>
<feature type="transmembrane region" description="Helical" evidence="1">
    <location>
        <begin position="330"/>
        <end position="347"/>
    </location>
</feature>
<dbReference type="AlphaFoldDB" id="A0A7X5UWU4"/>
<sequence length="371" mass="39876">MKLPAIRWLAEPTRFAALGRSRARIALGVLGLFLLLSLTALVTVGPPPVSGDPAKRADDQSDVVLYESIVAGVRHGGGYYEVAADALRAGNYPLRPFVTFRLPGLAMVQAHLPRLATMGLLYLLVASVFTVWGMKLRSGMTRWPPVAIGLALLAAGLMAFVQPDLWAFHEIWAGLLVALSLGIYRPNRWIEAVAIALLAMLIRETAALFALVMLAAAWFEGQKREAIGWGVALACLALALGFHAWAVGQVTTATDPASPGWAGLHGYGFFAKSVVLSTALRLLPMALGALLFTLALFGWIGWKDPVAARVAGTLAAFGLAIALFARPDTFYWALMIAPLSLVGLAFAPDGLRDLFRQALDRRRITVTKVVR</sequence>
<evidence type="ECO:0000256" key="1">
    <source>
        <dbReference type="SAM" id="Phobius"/>
    </source>
</evidence>
<evidence type="ECO:0008006" key="4">
    <source>
        <dbReference type="Google" id="ProtNLM"/>
    </source>
</evidence>
<keyword evidence="1" id="KW-0472">Membrane</keyword>
<dbReference type="Proteomes" id="UP000564677">
    <property type="component" value="Unassembled WGS sequence"/>
</dbReference>
<evidence type="ECO:0000313" key="3">
    <source>
        <dbReference type="Proteomes" id="UP000564677"/>
    </source>
</evidence>
<feature type="transmembrane region" description="Helical" evidence="1">
    <location>
        <begin position="306"/>
        <end position="324"/>
    </location>
</feature>
<keyword evidence="1" id="KW-0812">Transmembrane</keyword>
<feature type="transmembrane region" description="Helical" evidence="1">
    <location>
        <begin position="189"/>
        <end position="219"/>
    </location>
</feature>
<feature type="transmembrane region" description="Helical" evidence="1">
    <location>
        <begin position="115"/>
        <end position="134"/>
    </location>
</feature>
<gene>
    <name evidence="2" type="ORF">FHR20_000594</name>
</gene>
<accession>A0A7X5UWU4</accession>
<keyword evidence="3" id="KW-1185">Reference proteome</keyword>
<comment type="caution">
    <text evidence="2">The sequence shown here is derived from an EMBL/GenBank/DDBJ whole genome shotgun (WGS) entry which is preliminary data.</text>
</comment>
<dbReference type="EMBL" id="JAASQV010000001">
    <property type="protein sequence ID" value="NIJ63663.1"/>
    <property type="molecule type" value="Genomic_DNA"/>
</dbReference>
<organism evidence="2 3">
    <name type="scientific">Sphingomonas leidyi</name>
    <dbReference type="NCBI Taxonomy" id="68569"/>
    <lineage>
        <taxon>Bacteria</taxon>
        <taxon>Pseudomonadati</taxon>
        <taxon>Pseudomonadota</taxon>
        <taxon>Alphaproteobacteria</taxon>
        <taxon>Sphingomonadales</taxon>
        <taxon>Sphingomonadaceae</taxon>
        <taxon>Sphingomonas</taxon>
    </lineage>
</organism>
<feature type="transmembrane region" description="Helical" evidence="1">
    <location>
        <begin position="226"/>
        <end position="246"/>
    </location>
</feature>
<feature type="transmembrane region" description="Helical" evidence="1">
    <location>
        <begin position="279"/>
        <end position="299"/>
    </location>
</feature>
<evidence type="ECO:0000313" key="2">
    <source>
        <dbReference type="EMBL" id="NIJ63663.1"/>
    </source>
</evidence>
<feature type="transmembrane region" description="Helical" evidence="1">
    <location>
        <begin position="146"/>
        <end position="169"/>
    </location>
</feature>
<reference evidence="2 3" key="1">
    <citation type="submission" date="2020-03" db="EMBL/GenBank/DDBJ databases">
        <title>Genomic Encyclopedia of Type Strains, Phase IV (KMG-IV): sequencing the most valuable type-strain genomes for metagenomic binning, comparative biology and taxonomic classification.</title>
        <authorList>
            <person name="Goeker M."/>
        </authorList>
    </citation>
    <scope>NUCLEOTIDE SEQUENCE [LARGE SCALE GENOMIC DNA]</scope>
    <source>
        <strain evidence="2 3">DSM 4733</strain>
    </source>
</reference>